<feature type="compositionally biased region" description="Acidic residues" evidence="1">
    <location>
        <begin position="154"/>
        <end position="195"/>
    </location>
</feature>
<organism evidence="2 3">
    <name type="scientific">Caenorhabditis briggsae</name>
    <dbReference type="NCBI Taxonomy" id="6238"/>
    <lineage>
        <taxon>Eukaryota</taxon>
        <taxon>Metazoa</taxon>
        <taxon>Ecdysozoa</taxon>
        <taxon>Nematoda</taxon>
        <taxon>Chromadorea</taxon>
        <taxon>Rhabditida</taxon>
        <taxon>Rhabditina</taxon>
        <taxon>Rhabditomorpha</taxon>
        <taxon>Rhabditoidea</taxon>
        <taxon>Rhabditidae</taxon>
        <taxon>Peloderinae</taxon>
        <taxon>Caenorhabditis</taxon>
    </lineage>
</organism>
<evidence type="ECO:0000256" key="1">
    <source>
        <dbReference type="SAM" id="MobiDB-lite"/>
    </source>
</evidence>
<evidence type="ECO:0000313" key="2">
    <source>
        <dbReference type="EMBL" id="UMM14305.1"/>
    </source>
</evidence>
<name>A0AAE9E7M6_CAEBR</name>
<reference evidence="2 3" key="1">
    <citation type="submission" date="2022-04" db="EMBL/GenBank/DDBJ databases">
        <title>Chromosome-level reference genomes for two strains of Caenorhabditis briggsae: an improved platform for comparative genomics.</title>
        <authorList>
            <person name="Stevens L."/>
            <person name="Andersen E."/>
        </authorList>
    </citation>
    <scope>NUCLEOTIDE SEQUENCE [LARGE SCALE GENOMIC DNA]</scope>
    <source>
        <strain evidence="2">VX34</strain>
        <tissue evidence="2">Whole-organism</tissue>
    </source>
</reference>
<protein>
    <submittedName>
        <fullName evidence="2">Uncharacterized protein</fullName>
    </submittedName>
</protein>
<sequence>MNAEIPESDVKTNQKINEVLEKAFQPMHHLHPYYRWLANEQSKNVAVDGPISDDSFVNDLVKALDTVDSVHTAIEPEEDVPETASDSVATDVEPENQGGPLKNPVFINYQYEPPTLEELFPVFLNPADITWNYRMSSFGNTYGRNDPFARVAPEEEEVDPSFYEESEGDVSDEEVSDEDVSGDSDVDAWSEEVSGDDVSLVNDAPEVMTDSVRTAIEPEEDSMSDSVNTAIEPEEEDVSIIIEDTLESMTDSVNTAIEPEDEDVDEDDISIVSSTATAVENQDVESSLGSDISYLNEDLESSDDDVPATEMVQSTYVDAAEQLSTEPEVAQPMVSEIEVEHVVDAPEGHQDEVPAQKPCIIS</sequence>
<accession>A0AAE9E7M6</accession>
<evidence type="ECO:0000313" key="3">
    <source>
        <dbReference type="Proteomes" id="UP000829354"/>
    </source>
</evidence>
<proteinExistence type="predicted"/>
<keyword evidence="3" id="KW-1185">Reference proteome</keyword>
<dbReference type="AlphaFoldDB" id="A0AAE9E7M6"/>
<dbReference type="EMBL" id="CP092620">
    <property type="protein sequence ID" value="UMM14305.1"/>
    <property type="molecule type" value="Genomic_DNA"/>
</dbReference>
<feature type="region of interest" description="Disordered" evidence="1">
    <location>
        <begin position="153"/>
        <end position="237"/>
    </location>
</feature>
<dbReference type="Proteomes" id="UP000829354">
    <property type="component" value="Chromosome I"/>
</dbReference>
<feature type="region of interest" description="Disordered" evidence="1">
    <location>
        <begin position="76"/>
        <end position="101"/>
    </location>
</feature>
<gene>
    <name evidence="2" type="ORF">L5515_002160</name>
</gene>